<evidence type="ECO:0000313" key="3">
    <source>
        <dbReference type="Proteomes" id="UP000253141"/>
    </source>
</evidence>
<organism evidence="2 3">
    <name type="scientific">Runella aurantiaca</name>
    <dbReference type="NCBI Taxonomy" id="2282308"/>
    <lineage>
        <taxon>Bacteria</taxon>
        <taxon>Pseudomonadati</taxon>
        <taxon>Bacteroidota</taxon>
        <taxon>Cytophagia</taxon>
        <taxon>Cytophagales</taxon>
        <taxon>Spirosomataceae</taxon>
        <taxon>Runella</taxon>
    </lineage>
</organism>
<sequence length="234" mass="24907">MSSLLMAICFLACEGPKGDLGPQGPQGVAGKDGAAGAPGSLGATGSKGDQGTAKVVYTAWKGFPTDKIGRGTGGSFLQFSGTNTSETAFTKEAIDQGVIMTYIKYNSLGYNANTQSSELVESITTSTSLNSYFKIPGRTQNRSEDFGVSNAFITGGRRENFFDPVINVWSRTFASTTAPAVPELQNLTDDQYRALIKDIPQYRHVVIYGSTKGRIANLNLNDYAAVKAAFNIPD</sequence>
<dbReference type="Proteomes" id="UP000253141">
    <property type="component" value="Unassembled WGS sequence"/>
</dbReference>
<dbReference type="AlphaFoldDB" id="A0A369I8R9"/>
<proteinExistence type="predicted"/>
<feature type="region of interest" description="Disordered" evidence="1">
    <location>
        <begin position="22"/>
        <end position="50"/>
    </location>
</feature>
<dbReference type="EMBL" id="QPIW01000025">
    <property type="protein sequence ID" value="RDB03554.1"/>
    <property type="molecule type" value="Genomic_DNA"/>
</dbReference>
<evidence type="ECO:0000313" key="2">
    <source>
        <dbReference type="EMBL" id="RDB03554.1"/>
    </source>
</evidence>
<keyword evidence="2" id="KW-0176">Collagen</keyword>
<protein>
    <submittedName>
        <fullName evidence="2">Collagen-like protein</fullName>
    </submittedName>
</protein>
<accession>A0A369I8R9</accession>
<keyword evidence="3" id="KW-1185">Reference proteome</keyword>
<evidence type="ECO:0000256" key="1">
    <source>
        <dbReference type="SAM" id="MobiDB-lite"/>
    </source>
</evidence>
<reference evidence="2 3" key="1">
    <citation type="submission" date="2018-07" db="EMBL/GenBank/DDBJ databases">
        <title>Genome analysis of Runella aurantiaca.</title>
        <authorList>
            <person name="Yang X."/>
        </authorList>
    </citation>
    <scope>NUCLEOTIDE SEQUENCE [LARGE SCALE GENOMIC DNA]</scope>
    <source>
        <strain evidence="2 3">YX9</strain>
    </source>
</reference>
<gene>
    <name evidence="2" type="ORF">DVG78_22875</name>
</gene>
<name>A0A369I8R9_9BACT</name>
<comment type="caution">
    <text evidence="2">The sequence shown here is derived from an EMBL/GenBank/DDBJ whole genome shotgun (WGS) entry which is preliminary data.</text>
</comment>